<dbReference type="InterPro" id="IPR050074">
    <property type="entry name" value="DHO_dehydrogenase"/>
</dbReference>
<evidence type="ECO:0000256" key="4">
    <source>
        <dbReference type="ARBA" id="ARBA00004725"/>
    </source>
</evidence>
<feature type="binding site" evidence="12">
    <location>
        <position position="130"/>
    </location>
    <ligand>
        <name>FMN</name>
        <dbReference type="ChEBI" id="CHEBI:58210"/>
    </ligand>
</feature>
<feature type="binding site" evidence="12">
    <location>
        <position position="130"/>
    </location>
    <ligand>
        <name>substrate</name>
    </ligand>
</feature>
<organism evidence="14 15">
    <name type="scientific">Lactobacillus colini</name>
    <dbReference type="NCBI Taxonomy" id="1819254"/>
    <lineage>
        <taxon>Bacteria</taxon>
        <taxon>Bacillati</taxon>
        <taxon>Bacillota</taxon>
        <taxon>Bacilli</taxon>
        <taxon>Lactobacillales</taxon>
        <taxon>Lactobacillaceae</taxon>
        <taxon>Lactobacillus</taxon>
    </lineage>
</organism>
<dbReference type="PROSITE" id="PS00912">
    <property type="entry name" value="DHODEHASE_2"/>
    <property type="match status" value="1"/>
</dbReference>
<dbReference type="Proteomes" id="UP001519292">
    <property type="component" value="Unassembled WGS sequence"/>
</dbReference>
<dbReference type="EC" id="1.3.-.-" evidence="12"/>
<evidence type="ECO:0000256" key="5">
    <source>
        <dbReference type="ARBA" id="ARBA00008008"/>
    </source>
</evidence>
<evidence type="ECO:0000256" key="9">
    <source>
        <dbReference type="ARBA" id="ARBA00022643"/>
    </source>
</evidence>
<evidence type="ECO:0000256" key="12">
    <source>
        <dbReference type="HAMAP-Rule" id="MF_00224"/>
    </source>
</evidence>
<evidence type="ECO:0000256" key="6">
    <source>
        <dbReference type="ARBA" id="ARBA00011738"/>
    </source>
</evidence>
<dbReference type="InterPro" id="IPR033888">
    <property type="entry name" value="DHOD_1B"/>
</dbReference>
<dbReference type="GO" id="GO:1990663">
    <property type="term" value="F:dihydroorotate dehydrogenase (fumarate) activity"/>
    <property type="evidence" value="ECO:0007669"/>
    <property type="project" value="UniProtKB-EC"/>
</dbReference>
<sequence>MIDTRITLPGLNLKNPIMPASGTFGFGDVPAAEKFDLNTLGAIVIKTTTPEARKGNLQPQIASVDNGILNSVGLTNPGVDAVVNEKLPKLREKYPDLPIIASVGGSNQDDYVTVAKKLANSNLINALEINVSCPNIKDGGMSLGVHPQAVKELTHSIKDSVDIPIYVKLTPNVTDITQIAEAAEKGGADGISMINTVLGMRIDIKTRKPFLGNNVGGLSGKAIKPIAIRMINQVKQKTNLPIIGMGGITSAEDVIEFMLAGASAVAIGSAHFKDSLACKHIIQKLPQELEKLEVTNINDLVGQVNYN</sequence>
<feature type="binding site" evidence="12">
    <location>
        <position position="21"/>
    </location>
    <ligand>
        <name>FMN</name>
        <dbReference type="ChEBI" id="CHEBI:58210"/>
    </ligand>
</feature>
<feature type="binding site" evidence="12">
    <location>
        <begin position="246"/>
        <end position="247"/>
    </location>
    <ligand>
        <name>FMN</name>
        <dbReference type="ChEBI" id="CHEBI:58210"/>
    </ligand>
</feature>
<dbReference type="CDD" id="cd04740">
    <property type="entry name" value="DHOD_1B_like"/>
    <property type="match status" value="1"/>
</dbReference>
<dbReference type="InterPro" id="IPR049622">
    <property type="entry name" value="Dihydroorotate_DH_I"/>
</dbReference>
<comment type="pathway">
    <text evidence="4 12">Pyrimidine metabolism; UMP biosynthesis via de novo pathway.</text>
</comment>
<dbReference type="Pfam" id="PF01180">
    <property type="entry name" value="DHO_dh"/>
    <property type="match status" value="1"/>
</dbReference>
<dbReference type="PANTHER" id="PTHR48109">
    <property type="entry name" value="DIHYDROOROTATE DEHYDROGENASE (QUINONE), MITOCHONDRIAL-RELATED"/>
    <property type="match status" value="1"/>
</dbReference>
<dbReference type="NCBIfam" id="NF005574">
    <property type="entry name" value="PRK07259.1"/>
    <property type="match status" value="1"/>
</dbReference>
<comment type="function">
    <text evidence="2">Catalyzes the conversion of dihydroorotate to orotate with fumarate as the electron acceptor.</text>
</comment>
<keyword evidence="8 12" id="KW-0285">Flavoprotein</keyword>
<keyword evidence="10 12" id="KW-0665">Pyrimidine biosynthesis</keyword>
<protein>
    <recommendedName>
        <fullName evidence="12">Dihydroorotate dehydrogenase</fullName>
        <shortName evidence="12">DHOD</shortName>
        <shortName evidence="12">DHODase</shortName>
        <shortName evidence="12">DHOdehase</shortName>
        <ecNumber evidence="12">1.3.-.-</ecNumber>
    </recommendedName>
</protein>
<dbReference type="SUPFAM" id="SSF51395">
    <property type="entry name" value="FMN-linked oxidoreductases"/>
    <property type="match status" value="1"/>
</dbReference>
<evidence type="ECO:0000256" key="11">
    <source>
        <dbReference type="ARBA" id="ARBA00023002"/>
    </source>
</evidence>
<dbReference type="InterPro" id="IPR024920">
    <property type="entry name" value="Dihydroorotate_DH_1"/>
</dbReference>
<comment type="subcellular location">
    <subcellularLocation>
        <location evidence="3 12">Cytoplasm</location>
    </subcellularLocation>
</comment>
<comment type="caution">
    <text evidence="14">The sequence shown here is derived from an EMBL/GenBank/DDBJ whole genome shotgun (WGS) entry which is preliminary data.</text>
</comment>
<feature type="binding site" evidence="12">
    <location>
        <position position="168"/>
    </location>
    <ligand>
        <name>FMN</name>
        <dbReference type="ChEBI" id="CHEBI:58210"/>
    </ligand>
</feature>
<comment type="similarity">
    <text evidence="5 12">Belongs to the dihydroorotate dehydrogenase family. Type 1 subfamily.</text>
</comment>
<feature type="binding site" evidence="12">
    <location>
        <begin position="46"/>
        <end position="47"/>
    </location>
    <ligand>
        <name>FMN</name>
        <dbReference type="ChEBI" id="CHEBI:58210"/>
    </ligand>
</feature>
<comment type="catalytic activity">
    <reaction evidence="1">
        <text>(S)-dihydroorotate + fumarate = orotate + succinate</text>
        <dbReference type="Rhea" id="RHEA:30059"/>
        <dbReference type="ChEBI" id="CHEBI:29806"/>
        <dbReference type="ChEBI" id="CHEBI:30031"/>
        <dbReference type="ChEBI" id="CHEBI:30839"/>
        <dbReference type="ChEBI" id="CHEBI:30864"/>
        <dbReference type="EC" id="1.3.98.1"/>
    </reaction>
</comment>
<comment type="caution">
    <text evidence="12">Lacks conserved residue(s) required for the propagation of feature annotation.</text>
</comment>
<evidence type="ECO:0000256" key="10">
    <source>
        <dbReference type="ARBA" id="ARBA00022975"/>
    </source>
</evidence>
<evidence type="ECO:0000256" key="1">
    <source>
        <dbReference type="ARBA" id="ARBA00001694"/>
    </source>
</evidence>
<feature type="binding site" evidence="12">
    <location>
        <position position="46"/>
    </location>
    <ligand>
        <name>substrate</name>
    </ligand>
</feature>
<comment type="cofactor">
    <cofactor evidence="12">
        <name>FMN</name>
        <dbReference type="ChEBI" id="CHEBI:58210"/>
    </cofactor>
    <text evidence="12">Binds 1 FMN per subunit.</text>
</comment>
<dbReference type="Gene3D" id="3.20.20.70">
    <property type="entry name" value="Aldolase class I"/>
    <property type="match status" value="1"/>
</dbReference>
<dbReference type="PANTHER" id="PTHR48109:SF1">
    <property type="entry name" value="DIHYDROOROTATE DEHYDROGENASE (FUMARATE)"/>
    <property type="match status" value="1"/>
</dbReference>
<accession>A0ABS4MCT6</accession>
<dbReference type="HAMAP" id="MF_00224">
    <property type="entry name" value="DHO_dh_type1"/>
    <property type="match status" value="1"/>
</dbReference>
<dbReference type="InterPro" id="IPR005720">
    <property type="entry name" value="Dihydroorotate_DH_cat"/>
</dbReference>
<dbReference type="PIRSF" id="PIRSF000164">
    <property type="entry name" value="DHO_oxidase"/>
    <property type="match status" value="1"/>
</dbReference>
<evidence type="ECO:0000256" key="3">
    <source>
        <dbReference type="ARBA" id="ARBA00004496"/>
    </source>
</evidence>
<keyword evidence="15" id="KW-1185">Reference proteome</keyword>
<evidence type="ECO:0000256" key="8">
    <source>
        <dbReference type="ARBA" id="ARBA00022630"/>
    </source>
</evidence>
<evidence type="ECO:0000259" key="13">
    <source>
        <dbReference type="Pfam" id="PF01180"/>
    </source>
</evidence>
<keyword evidence="11 12" id="KW-0560">Oxidoreductase</keyword>
<keyword evidence="9 12" id="KW-0288">FMN</keyword>
<dbReference type="NCBIfam" id="TIGR01037">
    <property type="entry name" value="pyrD_sub1_fam"/>
    <property type="match status" value="1"/>
</dbReference>
<dbReference type="InterPro" id="IPR012135">
    <property type="entry name" value="Dihydroorotate_DH_1_2"/>
</dbReference>
<feature type="domain" description="Dihydroorotate dehydrogenase catalytic" evidence="13">
    <location>
        <begin position="7"/>
        <end position="289"/>
    </location>
</feature>
<reference evidence="14 15" key="1">
    <citation type="submission" date="2021-03" db="EMBL/GenBank/DDBJ databases">
        <title>Genomic Encyclopedia of Type Strains, Phase IV (KMG-IV): sequencing the most valuable type-strain genomes for metagenomic binning, comparative biology and taxonomic classification.</title>
        <authorList>
            <person name="Goeker M."/>
        </authorList>
    </citation>
    <scope>NUCLEOTIDE SEQUENCE [LARGE SCALE GENOMIC DNA]</scope>
    <source>
        <strain evidence="14 15">DSM 101872</strain>
    </source>
</reference>
<keyword evidence="7 12" id="KW-0963">Cytoplasm</keyword>
<feature type="binding site" evidence="12">
    <location>
        <position position="220"/>
    </location>
    <ligand>
        <name>FMN</name>
        <dbReference type="ChEBI" id="CHEBI:58210"/>
    </ligand>
</feature>
<evidence type="ECO:0000256" key="2">
    <source>
        <dbReference type="ARBA" id="ARBA00002934"/>
    </source>
</evidence>
<dbReference type="RefSeq" id="WP_209685813.1">
    <property type="nucleotide sequence ID" value="NZ_JAGGLU010000001.1"/>
</dbReference>
<comment type="catalytic activity">
    <reaction evidence="12">
        <text>(S)-dihydroorotate + A = orotate + AH2</text>
        <dbReference type="Rhea" id="RHEA:18073"/>
        <dbReference type="ChEBI" id="CHEBI:13193"/>
        <dbReference type="ChEBI" id="CHEBI:17499"/>
        <dbReference type="ChEBI" id="CHEBI:30839"/>
        <dbReference type="ChEBI" id="CHEBI:30864"/>
    </reaction>
</comment>
<feature type="binding site" evidence="12">
    <location>
        <begin position="195"/>
        <end position="196"/>
    </location>
    <ligand>
        <name>substrate</name>
    </ligand>
</feature>
<feature type="active site" description="Nucleophile" evidence="12">
    <location>
        <position position="133"/>
    </location>
</feature>
<dbReference type="EMBL" id="JAGGLU010000001">
    <property type="protein sequence ID" value="MBP2057214.1"/>
    <property type="molecule type" value="Genomic_DNA"/>
</dbReference>
<dbReference type="InterPro" id="IPR013785">
    <property type="entry name" value="Aldolase_TIM"/>
</dbReference>
<feature type="binding site" evidence="12">
    <location>
        <begin position="70"/>
        <end position="74"/>
    </location>
    <ligand>
        <name>substrate</name>
    </ligand>
</feature>
<feature type="binding site" evidence="12">
    <location>
        <begin position="268"/>
        <end position="269"/>
    </location>
    <ligand>
        <name>FMN</name>
        <dbReference type="ChEBI" id="CHEBI:58210"/>
    </ligand>
</feature>
<name>A0ABS4MCT6_9LACO</name>
<evidence type="ECO:0000313" key="15">
    <source>
        <dbReference type="Proteomes" id="UP001519292"/>
    </source>
</evidence>
<comment type="subunit">
    <text evidence="6">Homodimer.</text>
</comment>
<evidence type="ECO:0000256" key="7">
    <source>
        <dbReference type="ARBA" id="ARBA00022490"/>
    </source>
</evidence>
<evidence type="ECO:0000313" key="14">
    <source>
        <dbReference type="EMBL" id="MBP2057214.1"/>
    </source>
</evidence>
<dbReference type="InterPro" id="IPR001295">
    <property type="entry name" value="Dihydroorotate_DH_CS"/>
</dbReference>
<proteinExistence type="inferred from homology"/>
<gene>
    <name evidence="12" type="primary">pyrD</name>
    <name evidence="14" type="ORF">J2Z60_000376</name>
</gene>
<feature type="binding site" evidence="12">
    <location>
        <position position="194"/>
    </location>
    <ligand>
        <name>FMN</name>
        <dbReference type="ChEBI" id="CHEBI:58210"/>
    </ligand>
</feature>